<evidence type="ECO:0000313" key="5">
    <source>
        <dbReference type="Proteomes" id="UP001054837"/>
    </source>
</evidence>
<proteinExistence type="predicted"/>
<evidence type="ECO:0000256" key="1">
    <source>
        <dbReference type="SAM" id="MobiDB-lite"/>
    </source>
</evidence>
<name>A0AAV4MKR7_9ARAC</name>
<comment type="caution">
    <text evidence="2">The sequence shown here is derived from an EMBL/GenBank/DDBJ whole genome shotgun (WGS) entry which is preliminary data.</text>
</comment>
<dbReference type="EMBL" id="BPLQ01013475">
    <property type="protein sequence ID" value="GIY72305.1"/>
    <property type="molecule type" value="Genomic_DNA"/>
</dbReference>
<dbReference type="Proteomes" id="UP001054837">
    <property type="component" value="Unassembled WGS sequence"/>
</dbReference>
<dbReference type="AlphaFoldDB" id="A0AAV4MKR7"/>
<evidence type="ECO:0000313" key="2">
    <source>
        <dbReference type="EMBL" id="GIX72559.1"/>
    </source>
</evidence>
<reference evidence="2 5" key="1">
    <citation type="submission" date="2021-06" db="EMBL/GenBank/DDBJ databases">
        <title>Caerostris darwini draft genome.</title>
        <authorList>
            <person name="Kono N."/>
            <person name="Arakawa K."/>
        </authorList>
    </citation>
    <scope>NUCLEOTIDE SEQUENCE [LARGE SCALE GENOMIC DNA]</scope>
</reference>
<dbReference type="EMBL" id="BPLQ01000544">
    <property type="protein sequence ID" value="GIX72559.1"/>
    <property type="molecule type" value="Genomic_DNA"/>
</dbReference>
<organism evidence="2 5">
    <name type="scientific">Caerostris darwini</name>
    <dbReference type="NCBI Taxonomy" id="1538125"/>
    <lineage>
        <taxon>Eukaryota</taxon>
        <taxon>Metazoa</taxon>
        <taxon>Ecdysozoa</taxon>
        <taxon>Arthropoda</taxon>
        <taxon>Chelicerata</taxon>
        <taxon>Arachnida</taxon>
        <taxon>Araneae</taxon>
        <taxon>Araneomorphae</taxon>
        <taxon>Entelegynae</taxon>
        <taxon>Araneoidea</taxon>
        <taxon>Araneidae</taxon>
        <taxon>Caerostris</taxon>
    </lineage>
</organism>
<accession>A0AAV4MKR7</accession>
<sequence length="120" mass="13303">MGHLAAWRGCPKFPKPRLPPNRTAEPPRSTFATRPVTPGVSYASFLRGPPPAAPPVIPDRQNIWQDFDTDTAAKTVYVLQEVTSIFNMLGGIDNFYAQLKAANSPFEKFQVIARCFKLAI</sequence>
<dbReference type="EMBL" id="BPLQ01003487">
    <property type="protein sequence ID" value="GIY00866.1"/>
    <property type="molecule type" value="Genomic_DNA"/>
</dbReference>
<gene>
    <name evidence="3" type="ORF">CDAR_279681</name>
    <name evidence="4" type="ORF">CDAR_522361</name>
    <name evidence="2" type="ORF">CDAR_5861</name>
</gene>
<evidence type="ECO:0000313" key="3">
    <source>
        <dbReference type="EMBL" id="GIY00866.1"/>
    </source>
</evidence>
<keyword evidence="5" id="KW-1185">Reference proteome</keyword>
<protein>
    <submittedName>
        <fullName evidence="2">Uncharacterized protein</fullName>
    </submittedName>
</protein>
<feature type="region of interest" description="Disordered" evidence="1">
    <location>
        <begin position="1"/>
        <end position="33"/>
    </location>
</feature>
<evidence type="ECO:0000313" key="4">
    <source>
        <dbReference type="EMBL" id="GIY72305.1"/>
    </source>
</evidence>